<dbReference type="InterPro" id="IPR011006">
    <property type="entry name" value="CheY-like_superfamily"/>
</dbReference>
<comment type="caution">
    <text evidence="4">The sequence shown here is derived from an EMBL/GenBank/DDBJ whole genome shotgun (WGS) entry which is preliminary data.</text>
</comment>
<dbReference type="EMBL" id="JADDOJ010000124">
    <property type="protein sequence ID" value="MBE7942694.1"/>
    <property type="molecule type" value="Genomic_DNA"/>
</dbReference>
<feature type="domain" description="Response regulatory" evidence="3">
    <location>
        <begin position="138"/>
        <end position="254"/>
    </location>
</feature>
<dbReference type="SMART" id="SM00448">
    <property type="entry name" value="REC"/>
    <property type="match status" value="2"/>
</dbReference>
<organism evidence="4 5">
    <name type="scientific">Ramlibacter aquaticus</name>
    <dbReference type="NCBI Taxonomy" id="2780094"/>
    <lineage>
        <taxon>Bacteria</taxon>
        <taxon>Pseudomonadati</taxon>
        <taxon>Pseudomonadota</taxon>
        <taxon>Betaproteobacteria</taxon>
        <taxon>Burkholderiales</taxon>
        <taxon>Comamonadaceae</taxon>
        <taxon>Ramlibacter</taxon>
    </lineage>
</organism>
<dbReference type="InterPro" id="IPR050595">
    <property type="entry name" value="Bact_response_regulator"/>
</dbReference>
<feature type="domain" description="Response regulatory" evidence="3">
    <location>
        <begin position="5"/>
        <end position="122"/>
    </location>
</feature>
<name>A0ABR9SLF6_9BURK</name>
<dbReference type="CDD" id="cd17574">
    <property type="entry name" value="REC_OmpR"/>
    <property type="match status" value="1"/>
</dbReference>
<dbReference type="Pfam" id="PF00072">
    <property type="entry name" value="Response_reg"/>
    <property type="match status" value="2"/>
</dbReference>
<dbReference type="Gene3D" id="3.40.50.2300">
    <property type="match status" value="2"/>
</dbReference>
<keyword evidence="5" id="KW-1185">Reference proteome</keyword>
<keyword evidence="1 2" id="KW-0597">Phosphoprotein</keyword>
<dbReference type="PROSITE" id="PS50110">
    <property type="entry name" value="RESPONSE_REGULATORY"/>
    <property type="match status" value="2"/>
</dbReference>
<evidence type="ECO:0000256" key="1">
    <source>
        <dbReference type="ARBA" id="ARBA00022553"/>
    </source>
</evidence>
<dbReference type="Proteomes" id="UP000715965">
    <property type="component" value="Unassembled WGS sequence"/>
</dbReference>
<proteinExistence type="predicted"/>
<evidence type="ECO:0000259" key="3">
    <source>
        <dbReference type="PROSITE" id="PS50110"/>
    </source>
</evidence>
<dbReference type="SUPFAM" id="SSF52172">
    <property type="entry name" value="CheY-like"/>
    <property type="match status" value="2"/>
</dbReference>
<accession>A0ABR9SLF6</accession>
<evidence type="ECO:0000313" key="5">
    <source>
        <dbReference type="Proteomes" id="UP000715965"/>
    </source>
</evidence>
<dbReference type="PANTHER" id="PTHR44591">
    <property type="entry name" value="STRESS RESPONSE REGULATOR PROTEIN 1"/>
    <property type="match status" value="1"/>
</dbReference>
<evidence type="ECO:0000313" key="4">
    <source>
        <dbReference type="EMBL" id="MBE7942694.1"/>
    </source>
</evidence>
<gene>
    <name evidence="4" type="ORF">IM725_19165</name>
</gene>
<reference evidence="4 5" key="1">
    <citation type="submission" date="2020-10" db="EMBL/GenBank/DDBJ databases">
        <title>Draft genome of Ramlibacter aquaticus LMG 30558.</title>
        <authorList>
            <person name="Props R."/>
        </authorList>
    </citation>
    <scope>NUCLEOTIDE SEQUENCE [LARGE SCALE GENOMIC DNA]</scope>
    <source>
        <strain evidence="4 5">LMG 30558</strain>
    </source>
</reference>
<feature type="modified residue" description="4-aspartylphosphate" evidence="2">
    <location>
        <position position="55"/>
    </location>
</feature>
<feature type="modified residue" description="4-aspartylphosphate" evidence="2">
    <location>
        <position position="187"/>
    </location>
</feature>
<sequence>MNSRRILLVEDDEGLRMVAQLTLETLGSYEVLALESGAAAVAQAAGFDPALVLLDVSMPGLDGPATLAQLRQQASLRDTPVIFLTANTQAGQVAAYRALGAVDVVAKPFEPDELVRRVEAALVQAAAPAPAAAPRVREALVVEDDPGIRFLLRFMLEQHGWQVREASTGTEGQQALRGPLPHAVVLDIMLPGIDGLALLAQLRAQRRWEDVPVMMLTAKGDEPSVQRALAAGADDYLAKPFDPQELASRMERLRRLRASSPGPGG</sequence>
<dbReference type="PANTHER" id="PTHR44591:SF3">
    <property type="entry name" value="RESPONSE REGULATORY DOMAIN-CONTAINING PROTEIN"/>
    <property type="match status" value="1"/>
</dbReference>
<protein>
    <submittedName>
        <fullName evidence="4">Response regulator</fullName>
    </submittedName>
</protein>
<dbReference type="InterPro" id="IPR001789">
    <property type="entry name" value="Sig_transdc_resp-reg_receiver"/>
</dbReference>
<evidence type="ECO:0000256" key="2">
    <source>
        <dbReference type="PROSITE-ProRule" id="PRU00169"/>
    </source>
</evidence>